<comment type="caution">
    <text evidence="2">The sequence shown here is derived from an EMBL/GenBank/DDBJ whole genome shotgun (WGS) entry which is preliminary data.</text>
</comment>
<dbReference type="EMBL" id="SJZI01000002">
    <property type="protein sequence ID" value="TCJ19046.1"/>
    <property type="molecule type" value="Genomic_DNA"/>
</dbReference>
<gene>
    <name evidence="2" type="ORF">EPD60_01115</name>
</gene>
<keyword evidence="1" id="KW-0732">Signal</keyword>
<organism evidence="2 3">
    <name type="scientific">Flaviaesturariibacter flavus</name>
    <dbReference type="NCBI Taxonomy" id="2502780"/>
    <lineage>
        <taxon>Bacteria</taxon>
        <taxon>Pseudomonadati</taxon>
        <taxon>Bacteroidota</taxon>
        <taxon>Chitinophagia</taxon>
        <taxon>Chitinophagales</taxon>
        <taxon>Chitinophagaceae</taxon>
        <taxon>Flaviaestuariibacter</taxon>
    </lineage>
</organism>
<feature type="signal peptide" evidence="1">
    <location>
        <begin position="1"/>
        <end position="17"/>
    </location>
</feature>
<dbReference type="AlphaFoldDB" id="A0A4R1BNZ5"/>
<dbReference type="OrthoDB" id="117186at2"/>
<dbReference type="Gene3D" id="3.10.450.50">
    <property type="match status" value="1"/>
</dbReference>
<evidence type="ECO:0008006" key="4">
    <source>
        <dbReference type="Google" id="ProtNLM"/>
    </source>
</evidence>
<evidence type="ECO:0000256" key="1">
    <source>
        <dbReference type="SAM" id="SignalP"/>
    </source>
</evidence>
<dbReference type="Proteomes" id="UP000295334">
    <property type="component" value="Unassembled WGS sequence"/>
</dbReference>
<dbReference type="Pfam" id="PF12893">
    <property type="entry name" value="Lumazine_bd_2"/>
    <property type="match status" value="1"/>
</dbReference>
<proteinExistence type="predicted"/>
<name>A0A4R1BNZ5_9BACT</name>
<feature type="chain" id="PRO_5020506677" description="Nuclear transport factor 2 family protein" evidence="1">
    <location>
        <begin position="18"/>
        <end position="148"/>
    </location>
</feature>
<sequence length="148" mass="16371">MRKLLLILTLCTGTAQAQTASDNVKLTITRLFDGMRKGDSAAVRAAFAPGALLQSVLTTKAGATRITSEPVDSFVAAVGRPHKEVWDERITFDGIRIDGPMASAWTPYQFYVDDKFSHCGVDVYNLARVNGEWKIIYLADTRRRSDCK</sequence>
<evidence type="ECO:0000313" key="3">
    <source>
        <dbReference type="Proteomes" id="UP000295334"/>
    </source>
</evidence>
<reference evidence="2 3" key="1">
    <citation type="submission" date="2019-03" db="EMBL/GenBank/DDBJ databases">
        <authorList>
            <person name="Kim M.K.M."/>
        </authorList>
    </citation>
    <scope>NUCLEOTIDE SEQUENCE [LARGE SCALE GENOMIC DNA]</scope>
    <source>
        <strain evidence="2 3">17J68-12</strain>
    </source>
</reference>
<evidence type="ECO:0000313" key="2">
    <source>
        <dbReference type="EMBL" id="TCJ19046.1"/>
    </source>
</evidence>
<dbReference type="InterPro" id="IPR039437">
    <property type="entry name" value="FrzH/put_lumazine-bd"/>
</dbReference>
<protein>
    <recommendedName>
        <fullName evidence="4">Nuclear transport factor 2 family protein</fullName>
    </recommendedName>
</protein>
<dbReference type="InterPro" id="IPR032710">
    <property type="entry name" value="NTF2-like_dom_sf"/>
</dbReference>
<accession>A0A4R1BNZ5</accession>
<keyword evidence="3" id="KW-1185">Reference proteome</keyword>
<dbReference type="SUPFAM" id="SSF54427">
    <property type="entry name" value="NTF2-like"/>
    <property type="match status" value="1"/>
</dbReference>
<dbReference type="RefSeq" id="WP_131445980.1">
    <property type="nucleotide sequence ID" value="NZ_SJZI01000002.1"/>
</dbReference>